<evidence type="ECO:0000313" key="4">
    <source>
        <dbReference type="Proteomes" id="UP001209535"/>
    </source>
</evidence>
<protein>
    <submittedName>
        <fullName evidence="3">Amidohydrolase family protein</fullName>
    </submittedName>
</protein>
<proteinExistence type="predicted"/>
<evidence type="ECO:0000259" key="2">
    <source>
        <dbReference type="Pfam" id="PF01979"/>
    </source>
</evidence>
<keyword evidence="1" id="KW-0472">Membrane</keyword>
<accession>A0ABT2X4T9</accession>
<dbReference type="RefSeq" id="WP_263336916.1">
    <property type="nucleotide sequence ID" value="NZ_JAOVQO010000011.1"/>
</dbReference>
<evidence type="ECO:0000256" key="1">
    <source>
        <dbReference type="SAM" id="Phobius"/>
    </source>
</evidence>
<gene>
    <name evidence="3" type="ORF">OEZ60_13160</name>
</gene>
<dbReference type="SUPFAM" id="SSF51338">
    <property type="entry name" value="Composite domain of metallo-dependent hydrolases"/>
    <property type="match status" value="1"/>
</dbReference>
<keyword evidence="1" id="KW-1133">Transmembrane helix</keyword>
<keyword evidence="4" id="KW-1185">Reference proteome</keyword>
<dbReference type="Pfam" id="PF01979">
    <property type="entry name" value="Amidohydro_1"/>
    <property type="match status" value="1"/>
</dbReference>
<dbReference type="InterPro" id="IPR051781">
    <property type="entry name" value="Metallo-dep_Hydrolase"/>
</dbReference>
<comment type="caution">
    <text evidence="3">The sequence shown here is derived from an EMBL/GenBank/DDBJ whole genome shotgun (WGS) entry which is preliminary data.</text>
</comment>
<dbReference type="InterPro" id="IPR032466">
    <property type="entry name" value="Metal_Hydrolase"/>
</dbReference>
<dbReference type="Gene3D" id="1.20.58.520">
    <property type="entry name" value="Amidohydrolase"/>
    <property type="match status" value="1"/>
</dbReference>
<dbReference type="Gene3D" id="3.30.110.90">
    <property type="entry name" value="Amidohydrolase"/>
    <property type="match status" value="1"/>
</dbReference>
<feature type="transmembrane region" description="Helical" evidence="1">
    <location>
        <begin position="207"/>
        <end position="228"/>
    </location>
</feature>
<name>A0ABT2X4T9_9RHOB</name>
<keyword evidence="1" id="KW-0812">Transmembrane</keyword>
<organism evidence="3 4">
    <name type="scientific">Albidovulum salinarum</name>
    <dbReference type="NCBI Taxonomy" id="2984153"/>
    <lineage>
        <taxon>Bacteria</taxon>
        <taxon>Pseudomonadati</taxon>
        <taxon>Pseudomonadota</taxon>
        <taxon>Alphaproteobacteria</taxon>
        <taxon>Rhodobacterales</taxon>
        <taxon>Paracoccaceae</taxon>
        <taxon>Albidovulum</taxon>
    </lineage>
</organism>
<dbReference type="PANTHER" id="PTHR43135:SF3">
    <property type="entry name" value="ALPHA-D-RIBOSE 1-METHYLPHOSPHONATE 5-TRIPHOSPHATE DIPHOSPHATASE"/>
    <property type="match status" value="1"/>
</dbReference>
<dbReference type="InterPro" id="IPR011059">
    <property type="entry name" value="Metal-dep_hydrolase_composite"/>
</dbReference>
<evidence type="ECO:0000313" key="3">
    <source>
        <dbReference type="EMBL" id="MCU9848954.1"/>
    </source>
</evidence>
<sequence length="537" mass="58750">MAKRFSSLFMVFLSLEVEAMRRGIVTSVLLVLADIAAQEAAADAFAFVNANVLPMDENKVLLQQTVVVDGDSIVAVAPTSEVEVPHGATVIDAEGSWLIPGFADMHMHLAVDPSPDFMRLWLAEGVTTVRNLNTVPDHRNWAEEVLAGERIGPTIYNTGPSIVGPPPDVVPLLYGFRIALISGPLILFLLAAAALRLARGCWPARPAMLGCSAVMLAAGLGMMMTRAIPFDAFTSIYFPFADVAETETEARRWVSRQVDDGYRMVKIYEFMGGPVWLAAQEAAEASGVYSISHLDPGAQLEDIVTSGVDEFAHVDELLDYFLVEEIDPWNFRPVPVDMASLPDVVATIAGQDLMVVSNMVADENVWHYLEAGPSYFDRPEYSVIRPETLAGWRTGRVVRWQGQQDIRRDSWQPLFAALVRELHATGVPILTGTDVSIDGIVPWHIHREIELLSEAGLSRYEALRAATANAGESLRRAGFGDVIGTVTPGARADLVLLRHNPLIENGSTRDRIGVMARGLWYSQAELDELTAELVASY</sequence>
<reference evidence="3 4" key="1">
    <citation type="submission" date="2022-10" db="EMBL/GenBank/DDBJ databases">
        <title>Defluviimonas sp. nov., isolated from ocean surface sediments.</title>
        <authorList>
            <person name="He W."/>
            <person name="Wang L."/>
            <person name="Zhang D.-F."/>
        </authorList>
    </citation>
    <scope>NUCLEOTIDE SEQUENCE [LARGE SCALE GENOMIC DNA]</scope>
    <source>
        <strain evidence="3 4">WL0024</strain>
    </source>
</reference>
<dbReference type="EMBL" id="JAOVQO010000011">
    <property type="protein sequence ID" value="MCU9848954.1"/>
    <property type="molecule type" value="Genomic_DNA"/>
</dbReference>
<dbReference type="Gene3D" id="3.20.20.140">
    <property type="entry name" value="Metal-dependent hydrolases"/>
    <property type="match status" value="1"/>
</dbReference>
<dbReference type="Gene3D" id="2.30.40.10">
    <property type="entry name" value="Urease, subunit C, domain 1"/>
    <property type="match status" value="2"/>
</dbReference>
<dbReference type="Gene3D" id="3.40.50.10910">
    <property type="entry name" value="Amidohydrolase"/>
    <property type="match status" value="1"/>
</dbReference>
<dbReference type="PANTHER" id="PTHR43135">
    <property type="entry name" value="ALPHA-D-RIBOSE 1-METHYLPHOSPHONATE 5-TRIPHOSPHATE DIPHOSPHATASE"/>
    <property type="match status" value="1"/>
</dbReference>
<dbReference type="SUPFAM" id="SSF51556">
    <property type="entry name" value="Metallo-dependent hydrolases"/>
    <property type="match status" value="1"/>
</dbReference>
<dbReference type="InterPro" id="IPR006680">
    <property type="entry name" value="Amidohydro-rel"/>
</dbReference>
<dbReference type="Proteomes" id="UP001209535">
    <property type="component" value="Unassembled WGS sequence"/>
</dbReference>
<feature type="domain" description="Amidohydrolase-related" evidence="2">
    <location>
        <begin position="417"/>
        <end position="516"/>
    </location>
</feature>
<feature type="transmembrane region" description="Helical" evidence="1">
    <location>
        <begin position="174"/>
        <end position="195"/>
    </location>
</feature>